<evidence type="ECO:0008006" key="7">
    <source>
        <dbReference type="Google" id="ProtNLM"/>
    </source>
</evidence>
<dbReference type="Gene3D" id="3.80.10.10">
    <property type="entry name" value="Ribonuclease Inhibitor"/>
    <property type="match status" value="1"/>
</dbReference>
<dbReference type="EMBL" id="CAJFDH010000006">
    <property type="protein sequence ID" value="CAD5229066.1"/>
    <property type="molecule type" value="Genomic_DNA"/>
</dbReference>
<dbReference type="PANTHER" id="PTHR24364">
    <property type="entry name" value="LP06937P"/>
    <property type="match status" value="1"/>
</dbReference>
<organism evidence="5 6">
    <name type="scientific">Bursaphelenchus okinawaensis</name>
    <dbReference type="NCBI Taxonomy" id="465554"/>
    <lineage>
        <taxon>Eukaryota</taxon>
        <taxon>Metazoa</taxon>
        <taxon>Ecdysozoa</taxon>
        <taxon>Nematoda</taxon>
        <taxon>Chromadorea</taxon>
        <taxon>Rhabditida</taxon>
        <taxon>Tylenchina</taxon>
        <taxon>Tylenchomorpha</taxon>
        <taxon>Aphelenchoidea</taxon>
        <taxon>Aphelenchoididae</taxon>
        <taxon>Bursaphelenchus</taxon>
    </lineage>
</organism>
<dbReference type="PANTHER" id="PTHR24364:SF18">
    <property type="entry name" value="LP06937P"/>
    <property type="match status" value="1"/>
</dbReference>
<dbReference type="Proteomes" id="UP000614601">
    <property type="component" value="Unassembled WGS sequence"/>
</dbReference>
<dbReference type="AlphaFoldDB" id="A0A811LLE0"/>
<keyword evidence="6" id="KW-1185">Reference proteome</keyword>
<keyword evidence="2 4" id="KW-0732">Signal</keyword>
<dbReference type="Pfam" id="PF00560">
    <property type="entry name" value="LRR_1"/>
    <property type="match status" value="1"/>
</dbReference>
<dbReference type="SUPFAM" id="SSF52058">
    <property type="entry name" value="L domain-like"/>
    <property type="match status" value="1"/>
</dbReference>
<dbReference type="EMBL" id="CAJFCW020000006">
    <property type="protein sequence ID" value="CAG9125670.1"/>
    <property type="molecule type" value="Genomic_DNA"/>
</dbReference>
<dbReference type="GO" id="GO:0016020">
    <property type="term" value="C:membrane"/>
    <property type="evidence" value="ECO:0007669"/>
    <property type="project" value="TreeGrafter"/>
</dbReference>
<gene>
    <name evidence="5" type="ORF">BOKJ2_LOCUS13125</name>
</gene>
<feature type="chain" id="PRO_5036221405" description="LRRCT domain-containing protein" evidence="4">
    <location>
        <begin position="22"/>
        <end position="353"/>
    </location>
</feature>
<dbReference type="InterPro" id="IPR052286">
    <property type="entry name" value="Wnt_signaling_inhibitor"/>
</dbReference>
<dbReference type="OrthoDB" id="1574204at2759"/>
<keyword evidence="3" id="KW-0677">Repeat</keyword>
<evidence type="ECO:0000256" key="1">
    <source>
        <dbReference type="ARBA" id="ARBA00022614"/>
    </source>
</evidence>
<dbReference type="Pfam" id="PF13855">
    <property type="entry name" value="LRR_8"/>
    <property type="match status" value="1"/>
</dbReference>
<dbReference type="InterPro" id="IPR003591">
    <property type="entry name" value="Leu-rich_rpt_typical-subtyp"/>
</dbReference>
<name>A0A811LLE0_9BILA</name>
<comment type="caution">
    <text evidence="5">The sequence shown here is derived from an EMBL/GenBank/DDBJ whole genome shotgun (WGS) entry which is preliminary data.</text>
</comment>
<evidence type="ECO:0000256" key="3">
    <source>
        <dbReference type="ARBA" id="ARBA00022737"/>
    </source>
</evidence>
<feature type="signal peptide" evidence="4">
    <location>
        <begin position="1"/>
        <end position="21"/>
    </location>
</feature>
<evidence type="ECO:0000256" key="2">
    <source>
        <dbReference type="ARBA" id="ARBA00022729"/>
    </source>
</evidence>
<dbReference type="SMART" id="SM00369">
    <property type="entry name" value="LRR_TYP"/>
    <property type="match status" value="2"/>
</dbReference>
<dbReference type="InterPro" id="IPR001611">
    <property type="entry name" value="Leu-rich_rpt"/>
</dbReference>
<keyword evidence="1" id="KW-0433">Leucine-rich repeat</keyword>
<proteinExistence type="predicted"/>
<dbReference type="InterPro" id="IPR032675">
    <property type="entry name" value="LRR_dom_sf"/>
</dbReference>
<dbReference type="Proteomes" id="UP000783686">
    <property type="component" value="Unassembled WGS sequence"/>
</dbReference>
<evidence type="ECO:0000313" key="5">
    <source>
        <dbReference type="EMBL" id="CAD5229066.1"/>
    </source>
</evidence>
<dbReference type="PROSITE" id="PS51450">
    <property type="entry name" value="LRR"/>
    <property type="match status" value="1"/>
</dbReference>
<accession>A0A811LLE0</accession>
<evidence type="ECO:0000313" key="6">
    <source>
        <dbReference type="Proteomes" id="UP000614601"/>
    </source>
</evidence>
<protein>
    <recommendedName>
        <fullName evidence="7">LRRCT domain-containing protein</fullName>
    </recommendedName>
</protein>
<evidence type="ECO:0000256" key="4">
    <source>
        <dbReference type="SAM" id="SignalP"/>
    </source>
</evidence>
<sequence length="353" mass="39904">MKLTCREVVFLLVFVVVVVLGAKPHTHPMQEHDPNAEFICKGRLGEVAACLCNDSAEEIACVNAQFVDVHVFEQINTPYPGIKKVTFHGNNFQDLPDAPLFGPYIHDDLRVLNISANYIVNLNSNALKGAPNIRVLDLSNNEIVLKKNDVGFLSHTPKLTHLHLRRAFTASVNRTIQFSLMMQMFEQANLKNLKYIDLSYNYLTSVPYNLPCPFPSLAVLDFRQNLLKSLQMNVSCLSSLANLDLSRNHFRFLDQNFTRKFANYMPPQSITLRNYFDCGCNTEYLVWLRSTNTVREKNILTCHRASPSSFNGAKLVEVQTNLLTCPNGDYEMNLASQLNSLVGLIAVVYLLLI</sequence>
<reference evidence="5" key="1">
    <citation type="submission" date="2020-09" db="EMBL/GenBank/DDBJ databases">
        <authorList>
            <person name="Kikuchi T."/>
        </authorList>
    </citation>
    <scope>NUCLEOTIDE SEQUENCE</scope>
    <source>
        <strain evidence="5">SH1</strain>
    </source>
</reference>